<comment type="similarity">
    <text evidence="1">Belongs to the ABC transporter superfamily. ABCF family. Translational throttle EttA subfamily.</text>
</comment>
<keyword evidence="16" id="KW-1185">Reference proteome</keyword>
<dbReference type="RefSeq" id="WP_074910534.1">
    <property type="nucleotide sequence ID" value="NZ_FOVK01000001.1"/>
</dbReference>
<dbReference type="Proteomes" id="UP000181899">
    <property type="component" value="Unassembled WGS sequence"/>
</dbReference>
<evidence type="ECO:0000313" key="16">
    <source>
        <dbReference type="Proteomes" id="UP000181899"/>
    </source>
</evidence>
<evidence type="ECO:0000256" key="1">
    <source>
        <dbReference type="ARBA" id="ARBA00005868"/>
    </source>
</evidence>
<dbReference type="InterPro" id="IPR003439">
    <property type="entry name" value="ABC_transporter-like_ATP-bd"/>
</dbReference>
<dbReference type="AlphaFoldDB" id="A0A1I4YT73"/>
<dbReference type="InterPro" id="IPR003593">
    <property type="entry name" value="AAA+_ATPase"/>
</dbReference>
<dbReference type="Pfam" id="PF16326">
    <property type="entry name" value="ABC_tran_CTD"/>
    <property type="match status" value="1"/>
</dbReference>
<dbReference type="Pfam" id="PF00005">
    <property type="entry name" value="ABC_tran"/>
    <property type="match status" value="2"/>
</dbReference>
<dbReference type="GO" id="GO:0006412">
    <property type="term" value="P:translation"/>
    <property type="evidence" value="ECO:0007669"/>
    <property type="project" value="UniProtKB-KW"/>
</dbReference>
<dbReference type="PROSITE" id="PS50893">
    <property type="entry name" value="ABC_TRANSPORTER_2"/>
    <property type="match status" value="2"/>
</dbReference>
<dbReference type="PANTHER" id="PTHR42855:SF1">
    <property type="entry name" value="ABC TRANSPORTER DOMAIN-CONTAINING PROTEIN"/>
    <property type="match status" value="1"/>
</dbReference>
<evidence type="ECO:0000256" key="2">
    <source>
        <dbReference type="ARBA" id="ARBA00022490"/>
    </source>
</evidence>
<protein>
    <submittedName>
        <fullName evidence="15">ATP-binding cassette, subfamily F, uup</fullName>
    </submittedName>
</protein>
<dbReference type="EMBL" id="FOVK01000001">
    <property type="protein sequence ID" value="SFN41222.1"/>
    <property type="molecule type" value="Genomic_DNA"/>
</dbReference>
<evidence type="ECO:0000256" key="5">
    <source>
        <dbReference type="ARBA" id="ARBA00022737"/>
    </source>
</evidence>
<dbReference type="InterPro" id="IPR027417">
    <property type="entry name" value="P-loop_NTPase"/>
</dbReference>
<dbReference type="PROSITE" id="PS00211">
    <property type="entry name" value="ABC_TRANSPORTER_1"/>
    <property type="match status" value="2"/>
</dbReference>
<dbReference type="CDD" id="cd03221">
    <property type="entry name" value="ABCF_EF-3"/>
    <property type="match status" value="2"/>
</dbReference>
<dbReference type="GO" id="GO:0003677">
    <property type="term" value="F:DNA binding"/>
    <property type="evidence" value="ECO:0007669"/>
    <property type="project" value="InterPro"/>
</dbReference>
<keyword evidence="2" id="KW-0963">Cytoplasm</keyword>
<dbReference type="InterPro" id="IPR051309">
    <property type="entry name" value="ABCF_ATPase"/>
</dbReference>
<evidence type="ECO:0000259" key="14">
    <source>
        <dbReference type="PROSITE" id="PS50893"/>
    </source>
</evidence>
<dbReference type="GO" id="GO:0000049">
    <property type="term" value="F:tRNA binding"/>
    <property type="evidence" value="ECO:0007669"/>
    <property type="project" value="UniProtKB-KW"/>
</dbReference>
<feature type="region of interest" description="Disordered" evidence="13">
    <location>
        <begin position="530"/>
        <end position="555"/>
    </location>
</feature>
<dbReference type="InterPro" id="IPR017871">
    <property type="entry name" value="ABC_transporter-like_CS"/>
</dbReference>
<evidence type="ECO:0000313" key="15">
    <source>
        <dbReference type="EMBL" id="SFN41222.1"/>
    </source>
</evidence>
<evidence type="ECO:0000256" key="12">
    <source>
        <dbReference type="SAM" id="Coils"/>
    </source>
</evidence>
<keyword evidence="4" id="KW-0699">rRNA-binding</keyword>
<keyword evidence="6" id="KW-0547">Nucleotide-binding</keyword>
<reference evidence="15 16" key="1">
    <citation type="submission" date="2016-10" db="EMBL/GenBank/DDBJ databases">
        <authorList>
            <person name="de Groot N.N."/>
        </authorList>
    </citation>
    <scope>NUCLEOTIDE SEQUENCE [LARGE SCALE GENOMIC DNA]</scope>
    <source>
        <strain evidence="15 16">ML2</strain>
    </source>
</reference>
<dbReference type="Gene3D" id="3.40.50.300">
    <property type="entry name" value="P-loop containing nucleotide triphosphate hydrolases"/>
    <property type="match status" value="2"/>
</dbReference>
<dbReference type="eggNOG" id="COG0488">
    <property type="taxonomic scope" value="Bacteria"/>
</dbReference>
<dbReference type="InterPro" id="IPR032781">
    <property type="entry name" value="ABC_tran_Xtn"/>
</dbReference>
<dbReference type="OrthoDB" id="9801441at2"/>
<feature type="domain" description="ABC transporter" evidence="14">
    <location>
        <begin position="4"/>
        <end position="255"/>
    </location>
</feature>
<keyword evidence="3" id="KW-0820">tRNA-binding</keyword>
<dbReference type="SMART" id="SM00382">
    <property type="entry name" value="AAA"/>
    <property type="match status" value="2"/>
</dbReference>
<gene>
    <name evidence="15" type="ORF">SAMN04488695_101782</name>
</gene>
<keyword evidence="9" id="KW-0810">Translation regulation</keyword>
<keyword evidence="11" id="KW-0648">Protein biosynthesis</keyword>
<keyword evidence="8 15" id="KW-0067">ATP-binding</keyword>
<evidence type="ECO:0000256" key="11">
    <source>
        <dbReference type="ARBA" id="ARBA00022917"/>
    </source>
</evidence>
<feature type="coiled-coil region" evidence="12">
    <location>
        <begin position="567"/>
        <end position="618"/>
    </location>
</feature>
<dbReference type="PANTHER" id="PTHR42855">
    <property type="entry name" value="ABC TRANSPORTER ATP-BINDING SUBUNIT"/>
    <property type="match status" value="1"/>
</dbReference>
<accession>A0A1I4YT73</accession>
<evidence type="ECO:0000256" key="10">
    <source>
        <dbReference type="ARBA" id="ARBA00022884"/>
    </source>
</evidence>
<evidence type="ECO:0000256" key="6">
    <source>
        <dbReference type="ARBA" id="ARBA00022741"/>
    </source>
</evidence>
<proteinExistence type="inferred from homology"/>
<sequence length="632" mass="71682">MNIITAENISKNYGMKKLFDSVTLTLTDTDKIGIIGVNGTGKSTLLKVLAGVVSPDTGLVQRVSKASLSYLSQEPQIIEDYTVLQQVFHGEAPVLKILQAYEEGILSLEQDPQNEELQKKMLKLSNDMETSNAWSLEAEAKMILTKLGITDFHKKMKELSGGQKKRVAMATALITPSDMLILDEPTNHIDNASVAWLEEYLKNRRGALLMVTHDRYFLERVANRILEIDRGMVFSYPVNYSKYLEMKSEREDILEASERKRQKLLVKELAWIRRGAKARTTKQKARIDRFEELSSKELLLKEEALEIKALSSRLGKKIISIEGVSMAYGDKTLLKDFSYMVARGDRIGIVGENGIGKSTFLKILAGKITPDAGGVDVGDTVKIAYLSQEYTIPDEKMRAIEYIKEAAEVIETSEGTVSASEMMETFLFTGEEQWTPITLLSGGEKRRLMLLRMLMEKPNVILLDEPTNDLDIKTLSVLEDYLETFPGAVITVSHDRYFLDRVAEKIFSFDGEGEVSIYFGNYTEFEEKRKSESELMPVEEKSPQEAQKEKPKEKVKTKFSYKEQKEFDEIDGKIESLEKELVSVEERMSLHAADFEKLSPLLEEKAKLENALEEAMERWTYLNELAEELGLL</sequence>
<evidence type="ECO:0000256" key="3">
    <source>
        <dbReference type="ARBA" id="ARBA00022555"/>
    </source>
</evidence>
<evidence type="ECO:0000256" key="9">
    <source>
        <dbReference type="ARBA" id="ARBA00022845"/>
    </source>
</evidence>
<keyword evidence="10" id="KW-0694">RNA-binding</keyword>
<dbReference type="GO" id="GO:0005524">
    <property type="term" value="F:ATP binding"/>
    <property type="evidence" value="ECO:0007669"/>
    <property type="project" value="UniProtKB-KW"/>
</dbReference>
<dbReference type="GO" id="GO:0006417">
    <property type="term" value="P:regulation of translation"/>
    <property type="evidence" value="ECO:0007669"/>
    <property type="project" value="UniProtKB-KW"/>
</dbReference>
<dbReference type="FunFam" id="3.40.50.300:FF:000183">
    <property type="entry name" value="ABC transporter ATP-binding protein yjjK"/>
    <property type="match status" value="1"/>
</dbReference>
<dbReference type="GO" id="GO:0016887">
    <property type="term" value="F:ATP hydrolysis activity"/>
    <property type="evidence" value="ECO:0007669"/>
    <property type="project" value="InterPro"/>
</dbReference>
<evidence type="ECO:0000256" key="4">
    <source>
        <dbReference type="ARBA" id="ARBA00022730"/>
    </source>
</evidence>
<dbReference type="SUPFAM" id="SSF52540">
    <property type="entry name" value="P-loop containing nucleoside triphosphate hydrolases"/>
    <property type="match status" value="2"/>
</dbReference>
<keyword evidence="7" id="KW-0378">Hydrolase</keyword>
<organism evidence="15 16">
    <name type="scientific">Proteiniclasticum ruminis</name>
    <dbReference type="NCBI Taxonomy" id="398199"/>
    <lineage>
        <taxon>Bacteria</taxon>
        <taxon>Bacillati</taxon>
        <taxon>Bacillota</taxon>
        <taxon>Clostridia</taxon>
        <taxon>Eubacteriales</taxon>
        <taxon>Clostridiaceae</taxon>
        <taxon>Proteiniclasticum</taxon>
    </lineage>
</organism>
<dbReference type="InterPro" id="IPR032524">
    <property type="entry name" value="ABC_tran_C"/>
</dbReference>
<dbReference type="FunFam" id="3.40.50.300:FF:000011">
    <property type="entry name" value="Putative ABC transporter ATP-binding component"/>
    <property type="match status" value="1"/>
</dbReference>
<keyword evidence="5" id="KW-0677">Repeat</keyword>
<evidence type="ECO:0000256" key="13">
    <source>
        <dbReference type="SAM" id="MobiDB-lite"/>
    </source>
</evidence>
<dbReference type="GO" id="GO:0019843">
    <property type="term" value="F:rRNA binding"/>
    <property type="evidence" value="ECO:0007669"/>
    <property type="project" value="UniProtKB-KW"/>
</dbReference>
<dbReference type="Pfam" id="PF12848">
    <property type="entry name" value="ABC_tran_Xtn"/>
    <property type="match status" value="1"/>
</dbReference>
<feature type="domain" description="ABC transporter" evidence="14">
    <location>
        <begin position="319"/>
        <end position="538"/>
    </location>
</feature>
<dbReference type="STRING" id="398199.SAMN05421804_101372"/>
<keyword evidence="12" id="KW-0175">Coiled coil</keyword>
<evidence type="ECO:0000256" key="8">
    <source>
        <dbReference type="ARBA" id="ARBA00022840"/>
    </source>
</evidence>
<evidence type="ECO:0000256" key="7">
    <source>
        <dbReference type="ARBA" id="ARBA00022801"/>
    </source>
</evidence>
<dbReference type="Gene3D" id="1.10.287.380">
    <property type="entry name" value="Valyl-tRNA synthetase, C-terminal domain"/>
    <property type="match status" value="1"/>
</dbReference>
<name>A0A1I4YT73_9CLOT</name>
<dbReference type="InterPro" id="IPR037118">
    <property type="entry name" value="Val-tRNA_synth_C_sf"/>
</dbReference>